<name>F0SNI5_RUBBR</name>
<evidence type="ECO:0000313" key="1">
    <source>
        <dbReference type="EMBL" id="ADY57819.1"/>
    </source>
</evidence>
<organism evidence="1 2">
    <name type="scientific">Rubinisphaera brasiliensis (strain ATCC 49424 / DSM 5305 / JCM 21570 / IAM 15109 / NBRC 103401 / IFAM 1448)</name>
    <name type="common">Planctomyces brasiliensis</name>
    <dbReference type="NCBI Taxonomy" id="756272"/>
    <lineage>
        <taxon>Bacteria</taxon>
        <taxon>Pseudomonadati</taxon>
        <taxon>Planctomycetota</taxon>
        <taxon>Planctomycetia</taxon>
        <taxon>Planctomycetales</taxon>
        <taxon>Planctomycetaceae</taxon>
        <taxon>Rubinisphaera</taxon>
    </lineage>
</organism>
<dbReference type="HOGENOM" id="CLU_2036294_0_0_0"/>
<dbReference type="STRING" id="756272.Plabr_0189"/>
<accession>F0SNI5</accession>
<dbReference type="EMBL" id="CP002546">
    <property type="protein sequence ID" value="ADY57819.1"/>
    <property type="molecule type" value="Genomic_DNA"/>
</dbReference>
<reference evidence="2" key="1">
    <citation type="submission" date="2011-02" db="EMBL/GenBank/DDBJ databases">
        <title>The complete genome of Planctomyces brasiliensis DSM 5305.</title>
        <authorList>
            <person name="Lucas S."/>
            <person name="Copeland A."/>
            <person name="Lapidus A."/>
            <person name="Bruce D."/>
            <person name="Goodwin L."/>
            <person name="Pitluck S."/>
            <person name="Kyrpides N."/>
            <person name="Mavromatis K."/>
            <person name="Pagani I."/>
            <person name="Ivanova N."/>
            <person name="Ovchinnikova G."/>
            <person name="Lu M."/>
            <person name="Detter J.C."/>
            <person name="Han C."/>
            <person name="Land M."/>
            <person name="Hauser L."/>
            <person name="Markowitz V."/>
            <person name="Cheng J.-F."/>
            <person name="Hugenholtz P."/>
            <person name="Woyke T."/>
            <person name="Wu D."/>
            <person name="Tindall B."/>
            <person name="Pomrenke H.G."/>
            <person name="Brambilla E."/>
            <person name="Klenk H.-P."/>
            <person name="Eisen J.A."/>
        </authorList>
    </citation>
    <scope>NUCLEOTIDE SEQUENCE [LARGE SCALE GENOMIC DNA]</scope>
    <source>
        <strain evidence="2">ATCC 49424 / DSM 5305 / JCM 21570 / NBRC 103401 / IFAM 1448</strain>
    </source>
</reference>
<dbReference type="AlphaFoldDB" id="F0SNI5"/>
<evidence type="ECO:0000313" key="2">
    <source>
        <dbReference type="Proteomes" id="UP000006860"/>
    </source>
</evidence>
<gene>
    <name evidence="1" type="ordered locus">Plabr_0189</name>
</gene>
<proteinExistence type="predicted"/>
<dbReference type="RefSeq" id="WP_013626563.1">
    <property type="nucleotide sequence ID" value="NC_015174.1"/>
</dbReference>
<dbReference type="Proteomes" id="UP000006860">
    <property type="component" value="Chromosome"/>
</dbReference>
<sequence length="121" mass="13803">MHEHHYTLDTGDYQARFWLSYNVSVDITPTPLGTQRELVIEDVRLAGKSDDLSVIDYVYQGLVKYHAAQVWPLKPDDLDAVKEFREWVESTVIESAYDEICKELAAKHAHELTPAAVSVSR</sequence>
<dbReference type="KEGG" id="pbs:Plabr_0189"/>
<keyword evidence="2" id="KW-1185">Reference proteome</keyword>
<protein>
    <submittedName>
        <fullName evidence="1">Uncharacterized protein</fullName>
    </submittedName>
</protein>